<feature type="transmembrane region" description="Helical" evidence="6">
    <location>
        <begin position="16"/>
        <end position="41"/>
    </location>
</feature>
<dbReference type="AlphaFoldDB" id="A0A4V3BKI2"/>
<protein>
    <recommendedName>
        <fullName evidence="7">ABC3 transporter permease C-terminal domain-containing protein</fullName>
    </recommendedName>
</protein>
<keyword evidence="2" id="KW-1003">Cell membrane</keyword>
<evidence type="ECO:0000259" key="7">
    <source>
        <dbReference type="Pfam" id="PF02687"/>
    </source>
</evidence>
<dbReference type="Proteomes" id="UP000295764">
    <property type="component" value="Unassembled WGS sequence"/>
</dbReference>
<feature type="transmembrane region" description="Helical" evidence="6">
    <location>
        <begin position="781"/>
        <end position="802"/>
    </location>
</feature>
<keyword evidence="3 6" id="KW-0812">Transmembrane</keyword>
<sequence>MFVAIRPWLLRSRARAGLLLVVTLVAAVLAAVVGVTLVLVLQAPTTDLRSALHGIPVASRTLEIEASGDPTSQGRAFRGLVTRTFGAVPVHVRTEVRGDTSEWRVSADADRITAEDLSGLQSGFTRLPSAAAERFAVDGGTTTRHAATVRADAAVLASAASAVRAAAPVPLSIVVIAGAVALFLTGRLLAGARVTEDRLLRARGASDARIVGLAGLEGLVTGAIGAAVGSTAGTLWAADRWGIAGAATSVDVVVAAASVTVLTVAATTLAAGRRARSADARPADRASRVAAARIGALVALLDLFAGVAVWRYSSPGAAAAGDALAVVAPAALLTALAVTGALLLPPTLALLARLAERRTGFVRPVGLRLAARDGRRLFVPAALLVLAVASGVLSATVDASTRGFLHDSTRIEHGAALRADVGGPIPLNGVSDLLPVGVRDQRAQDRGVRPVLRVTGTTGDAAQAEGSVQVVGVDASAVPAMLPVSPRTLDVPETVRGLRQSLPGVELGTGRSRAASTLEIGIRSSVAPTPVVGADVQVQAVAWVVDGVGDVAPVTTAAGALPTGGRPTAQALRATLPSGGPWRLAALDLRFRGDADVTGVSLAVGSLAVDDVAVALPSRSWTAAPDAYDASGLRAGASAGSGAASGPIGVHAASLQLAAQSGSSSAIRLMPVTGRVVPVLASASSGAAVGDSVSVAGDWASFRARVVGTAPTVPGTDGGAAYLADLPTLDQAVLAASQRPPRIREIWAADAAARSLVADAAPDATLTVPSTALEAPFARSVVLALLAGTAAALFCAVLILAATAVSVARSRRAEALGLRIVGASASQQSRLRAIGPALTGTFGLVAGLVAGVAAAGLVGVAAVRASAPRAPVGLGVPLAPAWWDVGVVVALVVVAVVVVTAAHAVAVRRAAGRTGREAR</sequence>
<name>A0A4V3BKI2_9MICO</name>
<evidence type="ECO:0000256" key="6">
    <source>
        <dbReference type="SAM" id="Phobius"/>
    </source>
</evidence>
<dbReference type="Pfam" id="PF02687">
    <property type="entry name" value="FtsX"/>
    <property type="match status" value="1"/>
</dbReference>
<feature type="transmembrane region" description="Helical" evidence="6">
    <location>
        <begin position="882"/>
        <end position="906"/>
    </location>
</feature>
<feature type="transmembrane region" description="Helical" evidence="6">
    <location>
        <begin position="210"/>
        <end position="237"/>
    </location>
</feature>
<keyword evidence="4 6" id="KW-1133">Transmembrane helix</keyword>
<feature type="transmembrane region" description="Helical" evidence="6">
    <location>
        <begin position="837"/>
        <end position="862"/>
    </location>
</feature>
<comment type="subcellular location">
    <subcellularLocation>
        <location evidence="1">Cell membrane</location>
        <topology evidence="1">Multi-pass membrane protein</topology>
    </subcellularLocation>
</comment>
<organism evidence="8 9">
    <name type="scientific">Curtobacterium flaccumfaciens</name>
    <dbReference type="NCBI Taxonomy" id="2035"/>
    <lineage>
        <taxon>Bacteria</taxon>
        <taxon>Bacillati</taxon>
        <taxon>Actinomycetota</taxon>
        <taxon>Actinomycetes</taxon>
        <taxon>Micrococcales</taxon>
        <taxon>Microbacteriaceae</taxon>
        <taxon>Curtobacterium</taxon>
    </lineage>
</organism>
<dbReference type="OrthoDB" id="5010890at2"/>
<evidence type="ECO:0000256" key="4">
    <source>
        <dbReference type="ARBA" id="ARBA00022989"/>
    </source>
</evidence>
<evidence type="ECO:0000256" key="5">
    <source>
        <dbReference type="ARBA" id="ARBA00023136"/>
    </source>
</evidence>
<keyword evidence="5 6" id="KW-0472">Membrane</keyword>
<evidence type="ECO:0000256" key="1">
    <source>
        <dbReference type="ARBA" id="ARBA00004651"/>
    </source>
</evidence>
<gene>
    <name evidence="8" type="ORF">EDF64_11215</name>
</gene>
<evidence type="ECO:0000313" key="8">
    <source>
        <dbReference type="EMBL" id="TDN42372.1"/>
    </source>
</evidence>
<proteinExistence type="predicted"/>
<dbReference type="InterPro" id="IPR003838">
    <property type="entry name" value="ABC3_permease_C"/>
</dbReference>
<evidence type="ECO:0000256" key="3">
    <source>
        <dbReference type="ARBA" id="ARBA00022692"/>
    </source>
</evidence>
<dbReference type="EMBL" id="SNVW01000012">
    <property type="protein sequence ID" value="TDN42372.1"/>
    <property type="molecule type" value="Genomic_DNA"/>
</dbReference>
<evidence type="ECO:0000256" key="2">
    <source>
        <dbReference type="ARBA" id="ARBA00022475"/>
    </source>
</evidence>
<reference evidence="8 9" key="1">
    <citation type="submission" date="2019-03" db="EMBL/GenBank/DDBJ databases">
        <title>Genomic analyses of the natural microbiome of Caenorhabditis elegans.</title>
        <authorList>
            <person name="Samuel B."/>
        </authorList>
    </citation>
    <scope>NUCLEOTIDE SEQUENCE [LARGE SCALE GENOMIC DNA]</scope>
    <source>
        <strain evidence="8 9">JUb65</strain>
    </source>
</reference>
<feature type="domain" description="ABC3 transporter permease C-terminal" evidence="7">
    <location>
        <begin position="790"/>
        <end position="909"/>
    </location>
</feature>
<dbReference type="RefSeq" id="WP_133520765.1">
    <property type="nucleotide sequence ID" value="NZ_SNVW01000012.1"/>
</dbReference>
<evidence type="ECO:0000313" key="9">
    <source>
        <dbReference type="Proteomes" id="UP000295764"/>
    </source>
</evidence>
<feature type="transmembrane region" description="Helical" evidence="6">
    <location>
        <begin position="290"/>
        <end position="310"/>
    </location>
</feature>
<feature type="transmembrane region" description="Helical" evidence="6">
    <location>
        <begin position="171"/>
        <end position="190"/>
    </location>
</feature>
<feature type="transmembrane region" description="Helical" evidence="6">
    <location>
        <begin position="243"/>
        <end position="269"/>
    </location>
</feature>
<accession>A0A4V3BKI2</accession>
<feature type="transmembrane region" description="Helical" evidence="6">
    <location>
        <begin position="376"/>
        <end position="397"/>
    </location>
</feature>
<feature type="transmembrane region" description="Helical" evidence="6">
    <location>
        <begin position="330"/>
        <end position="355"/>
    </location>
</feature>
<comment type="caution">
    <text evidence="8">The sequence shown here is derived from an EMBL/GenBank/DDBJ whole genome shotgun (WGS) entry which is preliminary data.</text>
</comment>
<dbReference type="GO" id="GO:0005886">
    <property type="term" value="C:plasma membrane"/>
    <property type="evidence" value="ECO:0007669"/>
    <property type="project" value="UniProtKB-SubCell"/>
</dbReference>